<reference evidence="1 2" key="1">
    <citation type="submission" date="2019-02" db="EMBL/GenBank/DDBJ databases">
        <title>Deep-cultivation of Planctomycetes and their phenomic and genomic characterization uncovers novel biology.</title>
        <authorList>
            <person name="Wiegand S."/>
            <person name="Jogler M."/>
            <person name="Boedeker C."/>
            <person name="Pinto D."/>
            <person name="Vollmers J."/>
            <person name="Rivas-Marin E."/>
            <person name="Kohn T."/>
            <person name="Peeters S.H."/>
            <person name="Heuer A."/>
            <person name="Rast P."/>
            <person name="Oberbeckmann S."/>
            <person name="Bunk B."/>
            <person name="Jeske O."/>
            <person name="Meyerdierks A."/>
            <person name="Storesund J.E."/>
            <person name="Kallscheuer N."/>
            <person name="Luecker S."/>
            <person name="Lage O.M."/>
            <person name="Pohl T."/>
            <person name="Merkel B.J."/>
            <person name="Hornburger P."/>
            <person name="Mueller R.-W."/>
            <person name="Bruemmer F."/>
            <person name="Labrenz M."/>
            <person name="Spormann A.M."/>
            <person name="Op Den Camp H."/>
            <person name="Overmann J."/>
            <person name="Amann R."/>
            <person name="Jetten M.S.M."/>
            <person name="Mascher T."/>
            <person name="Medema M.H."/>
            <person name="Devos D.P."/>
            <person name="Kaster A.-K."/>
            <person name="Ovreas L."/>
            <person name="Rohde M."/>
            <person name="Galperin M.Y."/>
            <person name="Jogler C."/>
        </authorList>
    </citation>
    <scope>NUCLEOTIDE SEQUENCE [LARGE SCALE GENOMIC DNA]</scope>
    <source>
        <strain evidence="1 2">Pla123a</strain>
    </source>
</reference>
<accession>A0A5C5ZEF5</accession>
<evidence type="ECO:0000313" key="1">
    <source>
        <dbReference type="EMBL" id="TWT85702.1"/>
    </source>
</evidence>
<comment type="caution">
    <text evidence="1">The sequence shown here is derived from an EMBL/GenBank/DDBJ whole genome shotgun (WGS) entry which is preliminary data.</text>
</comment>
<dbReference type="Proteomes" id="UP000318478">
    <property type="component" value="Unassembled WGS sequence"/>
</dbReference>
<organism evidence="1 2">
    <name type="scientific">Posidoniimonas polymericola</name>
    <dbReference type="NCBI Taxonomy" id="2528002"/>
    <lineage>
        <taxon>Bacteria</taxon>
        <taxon>Pseudomonadati</taxon>
        <taxon>Planctomycetota</taxon>
        <taxon>Planctomycetia</taxon>
        <taxon>Pirellulales</taxon>
        <taxon>Lacipirellulaceae</taxon>
        <taxon>Posidoniimonas</taxon>
    </lineage>
</organism>
<dbReference type="EMBL" id="SJPO01000001">
    <property type="protein sequence ID" value="TWT85702.1"/>
    <property type="molecule type" value="Genomic_DNA"/>
</dbReference>
<dbReference type="RefSeq" id="WP_146583946.1">
    <property type="nucleotide sequence ID" value="NZ_SJPO01000001.1"/>
</dbReference>
<keyword evidence="2" id="KW-1185">Reference proteome</keyword>
<sequence>MPGSSCSLDYRVSIEVHCDGQTFGFEDDVAEDVARVAQAAEWARCGGAAVSAIGLASQPYGHA</sequence>
<name>A0A5C5ZEF5_9BACT</name>
<proteinExistence type="predicted"/>
<protein>
    <submittedName>
        <fullName evidence="1">Uncharacterized protein</fullName>
    </submittedName>
</protein>
<gene>
    <name evidence="1" type="ORF">Pla123a_05090</name>
</gene>
<evidence type="ECO:0000313" key="2">
    <source>
        <dbReference type="Proteomes" id="UP000318478"/>
    </source>
</evidence>
<dbReference type="AlphaFoldDB" id="A0A5C5ZEF5"/>